<dbReference type="GeneID" id="17959038"/>
<protein>
    <submittedName>
        <fullName evidence="1">Uncharacterized protein</fullName>
    </submittedName>
</protein>
<proteinExistence type="predicted"/>
<reference evidence="1 2" key="1">
    <citation type="journal article" date="2013" name="Genome Announc.">
        <title>Complete Genome of Bacillus thuringiensis Myophage Spock.</title>
        <authorList>
            <person name="Maroun J.W."/>
            <person name="Whitcher K.J."/>
            <person name="Chamakura K.R."/>
            <person name="Kuty Everett G.F."/>
        </authorList>
    </citation>
    <scope>NUCLEOTIDE SEQUENCE [LARGE SCALE GENOMIC DNA]</scope>
</reference>
<dbReference type="Proteomes" id="UP000017657">
    <property type="component" value="Segment"/>
</dbReference>
<evidence type="ECO:0000313" key="2">
    <source>
        <dbReference type="Proteomes" id="UP000017657"/>
    </source>
</evidence>
<accession>U5Q0E2</accession>
<organism evidence="1 2">
    <name type="scientific">Bacillus phage Spock</name>
    <dbReference type="NCBI Taxonomy" id="1406791"/>
    <lineage>
        <taxon>Viruses</taxon>
        <taxon>Duplodnaviria</taxon>
        <taxon>Heunggongvirae</taxon>
        <taxon>Uroviricota</taxon>
        <taxon>Caudoviricetes</taxon>
        <taxon>Herelleviridae</taxon>
        <taxon>Bastillevirinae</taxon>
        <taxon>Bequatrovirus</taxon>
        <taxon>Bequatrovirus spock</taxon>
    </lineage>
</organism>
<keyword evidence="2" id="KW-1185">Reference proteome</keyword>
<evidence type="ECO:0000313" key="1">
    <source>
        <dbReference type="EMBL" id="AGY48412.1"/>
    </source>
</evidence>
<sequence>MLDILDTDMSHQFKEYVRNFDGEAVWINDYSKWYIVSDKNHELYGEVLRVHFVFGSDVRLWFKGKEIEIYSSNLDYYHGIITEEMQLRSLNLYFGYDIKS</sequence>
<name>U5Q0E2_9CAUD</name>
<dbReference type="KEGG" id="vg:17959038"/>
<dbReference type="RefSeq" id="YP_008770236.1">
    <property type="nucleotide sequence ID" value="NC_022763.1"/>
</dbReference>
<gene>
    <name evidence="1" type="ORF">Spock_12</name>
</gene>
<dbReference type="EMBL" id="KF669662">
    <property type="protein sequence ID" value="AGY48412.1"/>
    <property type="molecule type" value="Genomic_DNA"/>
</dbReference>